<reference evidence="2 3" key="1">
    <citation type="submission" date="2015-12" db="EMBL/GenBank/DDBJ databases">
        <title>The genome of Folsomia candida.</title>
        <authorList>
            <person name="Faddeeva A."/>
            <person name="Derks M.F."/>
            <person name="Anvar Y."/>
            <person name="Smit S."/>
            <person name="Van Straalen N."/>
            <person name="Roelofs D."/>
        </authorList>
    </citation>
    <scope>NUCLEOTIDE SEQUENCE [LARGE SCALE GENOMIC DNA]</scope>
    <source>
        <strain evidence="2 3">VU population</strain>
        <tissue evidence="2">Whole body</tissue>
    </source>
</reference>
<organism evidence="2 3">
    <name type="scientific">Folsomia candida</name>
    <name type="common">Springtail</name>
    <dbReference type="NCBI Taxonomy" id="158441"/>
    <lineage>
        <taxon>Eukaryota</taxon>
        <taxon>Metazoa</taxon>
        <taxon>Ecdysozoa</taxon>
        <taxon>Arthropoda</taxon>
        <taxon>Hexapoda</taxon>
        <taxon>Collembola</taxon>
        <taxon>Entomobryomorpha</taxon>
        <taxon>Isotomoidea</taxon>
        <taxon>Isotomidae</taxon>
        <taxon>Proisotominae</taxon>
        <taxon>Folsomia</taxon>
    </lineage>
</organism>
<feature type="compositionally biased region" description="Basic residues" evidence="1">
    <location>
        <begin position="59"/>
        <end position="69"/>
    </location>
</feature>
<feature type="compositionally biased region" description="Polar residues" evidence="1">
    <location>
        <begin position="72"/>
        <end position="81"/>
    </location>
</feature>
<feature type="region of interest" description="Disordered" evidence="1">
    <location>
        <begin position="148"/>
        <end position="168"/>
    </location>
</feature>
<evidence type="ECO:0000313" key="3">
    <source>
        <dbReference type="Proteomes" id="UP000198287"/>
    </source>
</evidence>
<protein>
    <submittedName>
        <fullName evidence="2">Uncharacterized protein</fullName>
    </submittedName>
</protein>
<dbReference type="AlphaFoldDB" id="A0A226CYE4"/>
<accession>A0A226CYE4</accession>
<sequence>MSVTKREMEKLIHRVAKLEAFVTKIAKHFAQLGIFDLGDDEESSDSEYVPQKFAGERHQKFKRRKRKRIDGKTSSQTVSQGDDQHENHDPIYIVDQESVEIGPDSVKMEPEDSEEEVEIYPYTSDFVIIPSQENIELPAEVGEGLNSVGTKDALIPPPPPPHNLPHLPKTVKGFKTRDPVWAYFESVNETTRT</sequence>
<feature type="region of interest" description="Disordered" evidence="1">
    <location>
        <begin position="40"/>
        <end position="91"/>
    </location>
</feature>
<evidence type="ECO:0000313" key="2">
    <source>
        <dbReference type="EMBL" id="OXA38345.1"/>
    </source>
</evidence>
<keyword evidence="3" id="KW-1185">Reference proteome</keyword>
<name>A0A226CYE4_FOLCA</name>
<evidence type="ECO:0000256" key="1">
    <source>
        <dbReference type="SAM" id="MobiDB-lite"/>
    </source>
</evidence>
<dbReference type="Proteomes" id="UP000198287">
    <property type="component" value="Unassembled WGS sequence"/>
</dbReference>
<gene>
    <name evidence="2" type="ORF">Fcan01_26896</name>
</gene>
<comment type="caution">
    <text evidence="2">The sequence shown here is derived from an EMBL/GenBank/DDBJ whole genome shotgun (WGS) entry which is preliminary data.</text>
</comment>
<dbReference type="EMBL" id="LNIX01000046">
    <property type="protein sequence ID" value="OXA38345.1"/>
    <property type="molecule type" value="Genomic_DNA"/>
</dbReference>
<proteinExistence type="predicted"/>